<organism evidence="1">
    <name type="scientific">marine sediment metagenome</name>
    <dbReference type="NCBI Taxonomy" id="412755"/>
    <lineage>
        <taxon>unclassified sequences</taxon>
        <taxon>metagenomes</taxon>
        <taxon>ecological metagenomes</taxon>
    </lineage>
</organism>
<gene>
    <name evidence="1" type="ORF">S12H4_40885</name>
</gene>
<reference evidence="1" key="1">
    <citation type="journal article" date="2014" name="Front. Microbiol.">
        <title>High frequency of phylogenetically diverse reductive dehalogenase-homologous genes in deep subseafloor sedimentary metagenomes.</title>
        <authorList>
            <person name="Kawai M."/>
            <person name="Futagami T."/>
            <person name="Toyoda A."/>
            <person name="Takaki Y."/>
            <person name="Nishi S."/>
            <person name="Hori S."/>
            <person name="Arai W."/>
            <person name="Tsubouchi T."/>
            <person name="Morono Y."/>
            <person name="Uchiyama I."/>
            <person name="Ito T."/>
            <person name="Fujiyama A."/>
            <person name="Inagaki F."/>
            <person name="Takami H."/>
        </authorList>
    </citation>
    <scope>NUCLEOTIDE SEQUENCE</scope>
    <source>
        <strain evidence="1">Expedition CK06-06</strain>
    </source>
</reference>
<dbReference type="AlphaFoldDB" id="X1SUC8"/>
<accession>X1SUC8</accession>
<proteinExistence type="predicted"/>
<evidence type="ECO:0000313" key="1">
    <source>
        <dbReference type="EMBL" id="GAI96677.1"/>
    </source>
</evidence>
<protein>
    <submittedName>
        <fullName evidence="1">Uncharacterized protein</fullName>
    </submittedName>
</protein>
<sequence length="62" mass="7028">MTDEALKERYHTILRAGVPKGDLVALERANKALQNISVILNGMRENRVKNLPDWHIDSEAES</sequence>
<comment type="caution">
    <text evidence="1">The sequence shown here is derived from an EMBL/GenBank/DDBJ whole genome shotgun (WGS) entry which is preliminary data.</text>
</comment>
<name>X1SUC8_9ZZZZ</name>
<dbReference type="EMBL" id="BARW01024855">
    <property type="protein sequence ID" value="GAI96677.1"/>
    <property type="molecule type" value="Genomic_DNA"/>
</dbReference>